<dbReference type="GO" id="GO:0016757">
    <property type="term" value="F:glycosyltransferase activity"/>
    <property type="evidence" value="ECO:0007669"/>
    <property type="project" value="UniProtKB-KW"/>
</dbReference>
<gene>
    <name evidence="4" type="ORF">CLI92_07720</name>
</gene>
<dbReference type="GeneID" id="93874322"/>
<dbReference type="Pfam" id="PF13579">
    <property type="entry name" value="Glyco_trans_4_4"/>
    <property type="match status" value="1"/>
</dbReference>
<dbReference type="PANTHER" id="PTHR12526">
    <property type="entry name" value="GLYCOSYLTRANSFERASE"/>
    <property type="match status" value="1"/>
</dbReference>
<feature type="domain" description="Glycosyltransferase subfamily 4-like N-terminal" evidence="3">
    <location>
        <begin position="20"/>
        <end position="185"/>
    </location>
</feature>
<evidence type="ECO:0000313" key="4">
    <source>
        <dbReference type="EMBL" id="PAX16619.1"/>
    </source>
</evidence>
<keyword evidence="1" id="KW-0328">Glycosyltransferase</keyword>
<dbReference type="Gene3D" id="3.40.50.2000">
    <property type="entry name" value="Glycogen Phosphorylase B"/>
    <property type="match status" value="2"/>
</dbReference>
<evidence type="ECO:0000259" key="3">
    <source>
        <dbReference type="Pfam" id="PF13579"/>
    </source>
</evidence>
<evidence type="ECO:0000256" key="2">
    <source>
        <dbReference type="ARBA" id="ARBA00022679"/>
    </source>
</evidence>
<dbReference type="Pfam" id="PF13692">
    <property type="entry name" value="Glyco_trans_1_4"/>
    <property type="match status" value="1"/>
</dbReference>
<organism evidence="4 5">
    <name type="scientific">Vandammella animalimorsus</name>
    <dbReference type="NCBI Taxonomy" id="2029117"/>
    <lineage>
        <taxon>Bacteria</taxon>
        <taxon>Pseudomonadati</taxon>
        <taxon>Pseudomonadota</taxon>
        <taxon>Betaproteobacteria</taxon>
        <taxon>Burkholderiales</taxon>
        <taxon>Comamonadaceae</taxon>
        <taxon>Vandammella</taxon>
    </lineage>
</organism>
<accession>A0A2A2T5Z6</accession>
<sequence length="382" mass="41737">MVDLRLRILVLANLPPHVMGGAENQVSRLVACWTQQNTHVEVAGHRIPKGQQQIGASLVRTHHLRSWKTAGRAGRALGYFFSLLKLVLQRKKDFDVVYCRGLGDGAIAMALLRWLGFCRWPLVAVPINARGAGDASFIRSIPGWRFFCRRLNQEISAINLINLEIAHELNALGITKPPRSTIPNGIPLLPKLERSSVAATRRLVWTGRLEPQKGIDLLLTALAACQAAGKHFHLTLWGDGALLPQLHSQAVALGLIERVSFAGVCTAEQVRSALQDADIFVLPSLYEGMSNSALEAMEASLPVLCTRCGGIDQSVAEGAGWVCEPNDLATLEIALLDIFDASDEEVLARGRYARALVESRFNIQQVATDNLRLLRSVSNPSV</sequence>
<dbReference type="CDD" id="cd03801">
    <property type="entry name" value="GT4_PimA-like"/>
    <property type="match status" value="1"/>
</dbReference>
<dbReference type="EMBL" id="NTBI01000006">
    <property type="protein sequence ID" value="PAX16619.1"/>
    <property type="molecule type" value="Genomic_DNA"/>
</dbReference>
<reference evidence="4 5" key="1">
    <citation type="submission" date="2017-08" db="EMBL/GenBank/DDBJ databases">
        <title>WGS of Clinical strains of the CDC Group NO-1 linked to zoonotic infections in humans.</title>
        <authorList>
            <person name="Bernier A.-M."/>
            <person name="Bernard K."/>
        </authorList>
    </citation>
    <scope>NUCLEOTIDE SEQUENCE [LARGE SCALE GENOMIC DNA]</scope>
    <source>
        <strain evidence="4 5">NML91-0035</strain>
    </source>
</reference>
<protein>
    <recommendedName>
        <fullName evidence="3">Glycosyltransferase subfamily 4-like N-terminal domain-containing protein</fullName>
    </recommendedName>
</protein>
<evidence type="ECO:0000256" key="1">
    <source>
        <dbReference type="ARBA" id="ARBA00022676"/>
    </source>
</evidence>
<dbReference type="PANTHER" id="PTHR12526:SF510">
    <property type="entry name" value="D-INOSITOL 3-PHOSPHATE GLYCOSYLTRANSFERASE"/>
    <property type="match status" value="1"/>
</dbReference>
<dbReference type="Proteomes" id="UP000217780">
    <property type="component" value="Unassembled WGS sequence"/>
</dbReference>
<dbReference type="AlphaFoldDB" id="A0A2A2T5Z6"/>
<dbReference type="InterPro" id="IPR028098">
    <property type="entry name" value="Glyco_trans_4-like_N"/>
</dbReference>
<dbReference type="RefSeq" id="WP_095542262.1">
    <property type="nucleotide sequence ID" value="NZ_NSJC01000006.1"/>
</dbReference>
<evidence type="ECO:0000313" key="5">
    <source>
        <dbReference type="Proteomes" id="UP000217780"/>
    </source>
</evidence>
<dbReference type="SUPFAM" id="SSF53756">
    <property type="entry name" value="UDP-Glycosyltransferase/glycogen phosphorylase"/>
    <property type="match status" value="1"/>
</dbReference>
<comment type="caution">
    <text evidence="4">The sequence shown here is derived from an EMBL/GenBank/DDBJ whole genome shotgun (WGS) entry which is preliminary data.</text>
</comment>
<name>A0A2A2T5Z6_9BURK</name>
<keyword evidence="2" id="KW-0808">Transferase</keyword>
<proteinExistence type="predicted"/>